<dbReference type="Pfam" id="PF06196">
    <property type="entry name" value="DUF997"/>
    <property type="match status" value="1"/>
</dbReference>
<evidence type="ECO:0000256" key="2">
    <source>
        <dbReference type="SAM" id="Phobius"/>
    </source>
</evidence>
<reference evidence="3 4" key="1">
    <citation type="submission" date="2023-06" db="EMBL/GenBank/DDBJ databases">
        <title>Sporosarcina sp. nov., isolated from Korean traditional fermented seafood 'Jeotgal'.</title>
        <authorList>
            <person name="Yang A.-I."/>
            <person name="Shin N.-R."/>
        </authorList>
    </citation>
    <scope>NUCLEOTIDE SEQUENCE [LARGE SCALE GENOMIC DNA]</scope>
    <source>
        <strain evidence="3 4">KCTC3840</strain>
    </source>
</reference>
<keyword evidence="4" id="KW-1185">Reference proteome</keyword>
<sequence>MLPDTPNTSKTTQYKQDPRFKTAHKEAWIGVVLAIFNFVWWFGFAYGLGGRPVEEYTYILGLPDWFFWSCVVGFILMSIITVVLAKFVLTDMPLDDDPAYHPEPPNFSDHRGQKGPTS</sequence>
<feature type="transmembrane region" description="Helical" evidence="2">
    <location>
        <begin position="66"/>
        <end position="89"/>
    </location>
</feature>
<comment type="caution">
    <text evidence="3">The sequence shown here is derived from an EMBL/GenBank/DDBJ whole genome shotgun (WGS) entry which is preliminary data.</text>
</comment>
<keyword evidence="2" id="KW-1133">Transmembrane helix</keyword>
<keyword evidence="2" id="KW-0472">Membrane</keyword>
<organism evidence="3 4">
    <name type="scientific">Sporosarcina aquimarina</name>
    <dbReference type="NCBI Taxonomy" id="114975"/>
    <lineage>
        <taxon>Bacteria</taxon>
        <taxon>Bacillati</taxon>
        <taxon>Bacillota</taxon>
        <taxon>Bacilli</taxon>
        <taxon>Bacillales</taxon>
        <taxon>Caryophanaceae</taxon>
        <taxon>Sporosarcina</taxon>
    </lineage>
</organism>
<evidence type="ECO:0000256" key="1">
    <source>
        <dbReference type="SAM" id="MobiDB-lite"/>
    </source>
</evidence>
<dbReference type="InterPro" id="IPR010398">
    <property type="entry name" value="DUF997"/>
</dbReference>
<keyword evidence="2" id="KW-0812">Transmembrane</keyword>
<feature type="region of interest" description="Disordered" evidence="1">
    <location>
        <begin position="99"/>
        <end position="118"/>
    </location>
</feature>
<dbReference type="PANTHER" id="PTHR39174:SF1">
    <property type="entry name" value="INNER MEMBRANE PROTEIN"/>
    <property type="match status" value="1"/>
</dbReference>
<dbReference type="Proteomes" id="UP001280629">
    <property type="component" value="Unassembled WGS sequence"/>
</dbReference>
<evidence type="ECO:0000313" key="4">
    <source>
        <dbReference type="Proteomes" id="UP001280629"/>
    </source>
</evidence>
<feature type="transmembrane region" description="Helical" evidence="2">
    <location>
        <begin position="27"/>
        <end position="46"/>
    </location>
</feature>
<accession>A0ABU4FZ54</accession>
<protein>
    <submittedName>
        <fullName evidence="3">YhdT family protein</fullName>
    </submittedName>
</protein>
<dbReference type="PANTHER" id="PTHR39174">
    <property type="entry name" value="INNER MEMBRANE PROTEIN-RELATED"/>
    <property type="match status" value="1"/>
</dbReference>
<gene>
    <name evidence="3" type="ORF">QT716_01315</name>
</gene>
<dbReference type="EMBL" id="JAUBDH010000001">
    <property type="protein sequence ID" value="MDW0108682.1"/>
    <property type="molecule type" value="Genomic_DNA"/>
</dbReference>
<proteinExistence type="predicted"/>
<evidence type="ECO:0000313" key="3">
    <source>
        <dbReference type="EMBL" id="MDW0108682.1"/>
    </source>
</evidence>
<name>A0ABU4FZ54_9BACL</name>
<dbReference type="RefSeq" id="WP_317933881.1">
    <property type="nucleotide sequence ID" value="NZ_JAUBDH010000001.1"/>
</dbReference>